<feature type="compositionally biased region" description="Low complexity" evidence="1">
    <location>
        <begin position="55"/>
        <end position="69"/>
    </location>
</feature>
<name>A0A979FHK5_HYAAZ</name>
<dbReference type="RefSeq" id="XP_047736430.1">
    <property type="nucleotide sequence ID" value="XM_047880474.1"/>
</dbReference>
<reference evidence="3" key="1">
    <citation type="submission" date="2025-08" db="UniProtKB">
        <authorList>
            <consortium name="RefSeq"/>
        </authorList>
    </citation>
    <scope>IDENTIFICATION</scope>
    <source>
        <tissue evidence="3">Whole organism</tissue>
    </source>
</reference>
<sequence>MYRLGSKNPRKDQQVQEKLSGAAPTMSVVRPLRTRQSGVPSPAHSPPLNTAQGDPSRLSPSRLSPSTRRGGATAPGPQGQRAKETGSITRDPAKARSRMDAFSFEGNCTAYKFRGKLCPCLKGEKVVYLTNASISNGSISTVPLSVAPYVNTTVNNVVFKQYQLQQQLLSVVSSKLMVPPERLSTVFNSAYLFPQEDGSYNGIMVYNLDVASCVTDTTCGLPVLFRITVPTYYFLNECGNTIDLDLTPSQLGWAVFSHPGFGCKPFPDGPTYNCTATFKSVISAKLFVYTGFLTGNDGSCDGYTAKVTYGPIGMTQQDSDFCIDKLNGGGNVITITLRGSATAKTFKAGFNFQLNG</sequence>
<keyword evidence="2" id="KW-1185">Reference proteome</keyword>
<accession>A0A979FHK5</accession>
<organism evidence="2 3">
    <name type="scientific">Hyalella azteca</name>
    <name type="common">Amphipod</name>
    <dbReference type="NCBI Taxonomy" id="294128"/>
    <lineage>
        <taxon>Eukaryota</taxon>
        <taxon>Metazoa</taxon>
        <taxon>Ecdysozoa</taxon>
        <taxon>Arthropoda</taxon>
        <taxon>Crustacea</taxon>
        <taxon>Multicrustacea</taxon>
        <taxon>Malacostraca</taxon>
        <taxon>Eumalacostraca</taxon>
        <taxon>Peracarida</taxon>
        <taxon>Amphipoda</taxon>
        <taxon>Senticaudata</taxon>
        <taxon>Talitrida</taxon>
        <taxon>Talitroidea</taxon>
        <taxon>Hyalellidae</taxon>
        <taxon>Hyalella</taxon>
    </lineage>
</organism>
<dbReference type="Proteomes" id="UP000694843">
    <property type="component" value="Unplaced"/>
</dbReference>
<gene>
    <name evidence="3" type="primary">LOC125177889</name>
</gene>
<proteinExistence type="predicted"/>
<protein>
    <submittedName>
        <fullName evidence="3">Uncharacterized protein LOC125177889</fullName>
    </submittedName>
</protein>
<dbReference type="AlphaFoldDB" id="A0A979FHK5"/>
<evidence type="ECO:0000256" key="1">
    <source>
        <dbReference type="SAM" id="MobiDB-lite"/>
    </source>
</evidence>
<dbReference type="GeneID" id="125177889"/>
<evidence type="ECO:0000313" key="3">
    <source>
        <dbReference type="RefSeq" id="XP_047736430.1"/>
    </source>
</evidence>
<feature type="region of interest" description="Disordered" evidence="1">
    <location>
        <begin position="1"/>
        <end position="95"/>
    </location>
</feature>
<dbReference type="KEGG" id="hazt:125177889"/>
<evidence type="ECO:0000313" key="2">
    <source>
        <dbReference type="Proteomes" id="UP000694843"/>
    </source>
</evidence>